<accession>A0A5A7UMK2</accession>
<dbReference type="AlphaFoldDB" id="A0A5A7UMK2"/>
<sequence length="106" mass="12518">MKIEKGLFPFKDALPYFLHRPIKAFEWRKLFEGDTKVRLYVVDMFYRTKFHPTDLYAMVDGERISFRAEVINELYGFPNEAELYIGCKLINHPTKGIVKEVLKTIA</sequence>
<protein>
    <submittedName>
        <fullName evidence="1">Uncharacterized protein</fullName>
    </submittedName>
</protein>
<dbReference type="Proteomes" id="UP000321393">
    <property type="component" value="Unassembled WGS sequence"/>
</dbReference>
<gene>
    <name evidence="1" type="ORF">E6C27_scaffold186G001800</name>
</gene>
<comment type="caution">
    <text evidence="1">The sequence shown here is derived from an EMBL/GenBank/DDBJ whole genome shotgun (WGS) entry which is preliminary data.</text>
</comment>
<evidence type="ECO:0000313" key="2">
    <source>
        <dbReference type="Proteomes" id="UP000321393"/>
    </source>
</evidence>
<proteinExistence type="predicted"/>
<organism evidence="1 2">
    <name type="scientific">Cucumis melo var. makuwa</name>
    <name type="common">Oriental melon</name>
    <dbReference type="NCBI Taxonomy" id="1194695"/>
    <lineage>
        <taxon>Eukaryota</taxon>
        <taxon>Viridiplantae</taxon>
        <taxon>Streptophyta</taxon>
        <taxon>Embryophyta</taxon>
        <taxon>Tracheophyta</taxon>
        <taxon>Spermatophyta</taxon>
        <taxon>Magnoliopsida</taxon>
        <taxon>eudicotyledons</taxon>
        <taxon>Gunneridae</taxon>
        <taxon>Pentapetalae</taxon>
        <taxon>rosids</taxon>
        <taxon>fabids</taxon>
        <taxon>Cucurbitales</taxon>
        <taxon>Cucurbitaceae</taxon>
        <taxon>Benincaseae</taxon>
        <taxon>Cucumis</taxon>
    </lineage>
</organism>
<evidence type="ECO:0000313" key="1">
    <source>
        <dbReference type="EMBL" id="KAA0056424.1"/>
    </source>
</evidence>
<dbReference type="EMBL" id="SSTE01007511">
    <property type="protein sequence ID" value="KAA0056424.1"/>
    <property type="molecule type" value="Genomic_DNA"/>
</dbReference>
<name>A0A5A7UMK2_CUCMM</name>
<reference evidence="1 2" key="1">
    <citation type="submission" date="2019-08" db="EMBL/GenBank/DDBJ databases">
        <title>Draft genome sequences of two oriental melons (Cucumis melo L. var makuwa).</title>
        <authorList>
            <person name="Kwon S.-Y."/>
        </authorList>
    </citation>
    <scope>NUCLEOTIDE SEQUENCE [LARGE SCALE GENOMIC DNA]</scope>
    <source>
        <strain evidence="2">cv. SW 3</strain>
        <tissue evidence="1">Leaf</tissue>
    </source>
</reference>